<dbReference type="AlphaFoldDB" id="A0AAV7P956"/>
<evidence type="ECO:0000256" key="4">
    <source>
        <dbReference type="ARBA" id="ARBA00022771"/>
    </source>
</evidence>
<dbReference type="SUPFAM" id="SSF57667">
    <property type="entry name" value="beta-beta-alpha zinc fingers"/>
    <property type="match status" value="3"/>
</dbReference>
<feature type="domain" description="C2H2-type" evidence="7">
    <location>
        <begin position="426"/>
        <end position="453"/>
    </location>
</feature>
<evidence type="ECO:0000313" key="9">
    <source>
        <dbReference type="EMBL" id="KAJ1121730.1"/>
    </source>
</evidence>
<organism evidence="9 10">
    <name type="scientific">Pleurodeles waltl</name>
    <name type="common">Iberian ribbed newt</name>
    <dbReference type="NCBI Taxonomy" id="8319"/>
    <lineage>
        <taxon>Eukaryota</taxon>
        <taxon>Metazoa</taxon>
        <taxon>Chordata</taxon>
        <taxon>Craniata</taxon>
        <taxon>Vertebrata</taxon>
        <taxon>Euteleostomi</taxon>
        <taxon>Amphibia</taxon>
        <taxon>Batrachia</taxon>
        <taxon>Caudata</taxon>
        <taxon>Salamandroidea</taxon>
        <taxon>Salamandridae</taxon>
        <taxon>Pleurodelinae</taxon>
        <taxon>Pleurodeles</taxon>
    </lineage>
</organism>
<dbReference type="Pfam" id="PF01352">
    <property type="entry name" value="KRAB"/>
    <property type="match status" value="1"/>
</dbReference>
<sequence>MSRQESDEAQVAFHDPYVCFSEEEWRLLQDWQKELYRNVMKEIHQALISLGPLITTTVYTLKAKENEHTYFTLNPDVEKRQRTSVSPRRSCIKDNTTLDELFTINQEEQLYLDNFHSQEKSGCFSACEEEFQYPNTDICVKKDEQPMLILSDDFDAEVGKNSPGPTRGHDVISFCIKEEEDTDRLSHQNINGLKDNSSSVGNVDLSRADKRGHYLNYMKTTTPFKTSPVKMDIILDSEKAGTSKGQPWSEINFKVQEENKGQCESDFSNPTYACLDQGIPKTGMPDKCGETEVAVRNTLVFAHQQNKMQNRTWYKCIECEKGFRQSIELARHMKTHTGENLHQCIQCKKTFTKRSAFHRHRRIHTGERPYHCSQCDKSFSMKSNLNMHLRTHSGERPYQCKYCEQSFIRNDHLVLHERTHTGERPYKCTECEKSFSQKANLTRHERTHNGERR</sequence>
<evidence type="ECO:0000256" key="3">
    <source>
        <dbReference type="ARBA" id="ARBA00022737"/>
    </source>
</evidence>
<evidence type="ECO:0000256" key="1">
    <source>
        <dbReference type="ARBA" id="ARBA00006991"/>
    </source>
</evidence>
<keyword evidence="10" id="KW-1185">Reference proteome</keyword>
<gene>
    <name evidence="9" type="ORF">NDU88_000249</name>
</gene>
<dbReference type="Gene3D" id="3.30.160.60">
    <property type="entry name" value="Classic Zinc Finger"/>
    <property type="match status" value="5"/>
</dbReference>
<dbReference type="FunFam" id="3.30.160.60:FF:000446">
    <property type="entry name" value="Zinc finger protein"/>
    <property type="match status" value="1"/>
</dbReference>
<evidence type="ECO:0000256" key="5">
    <source>
        <dbReference type="ARBA" id="ARBA00022833"/>
    </source>
</evidence>
<dbReference type="FunFam" id="3.30.160.60:FF:003288">
    <property type="entry name" value="Uncharacterized protein"/>
    <property type="match status" value="1"/>
</dbReference>
<feature type="domain" description="C2H2-type" evidence="7">
    <location>
        <begin position="370"/>
        <end position="397"/>
    </location>
</feature>
<reference evidence="9" key="1">
    <citation type="journal article" date="2022" name="bioRxiv">
        <title>Sequencing and chromosome-scale assembly of the giantPleurodeles waltlgenome.</title>
        <authorList>
            <person name="Brown T."/>
            <person name="Elewa A."/>
            <person name="Iarovenko S."/>
            <person name="Subramanian E."/>
            <person name="Araus A.J."/>
            <person name="Petzold A."/>
            <person name="Susuki M."/>
            <person name="Suzuki K.-i.T."/>
            <person name="Hayashi T."/>
            <person name="Toyoda A."/>
            <person name="Oliveira C."/>
            <person name="Osipova E."/>
            <person name="Leigh N.D."/>
            <person name="Simon A."/>
            <person name="Yun M.H."/>
        </authorList>
    </citation>
    <scope>NUCLEOTIDE SEQUENCE</scope>
    <source>
        <strain evidence="9">20211129_DDA</strain>
        <tissue evidence="9">Liver</tissue>
    </source>
</reference>
<dbReference type="PROSITE" id="PS50805">
    <property type="entry name" value="KRAB"/>
    <property type="match status" value="1"/>
</dbReference>
<dbReference type="GO" id="GO:0006355">
    <property type="term" value="P:regulation of DNA-templated transcription"/>
    <property type="evidence" value="ECO:0007669"/>
    <property type="project" value="InterPro"/>
</dbReference>
<dbReference type="InterPro" id="IPR001909">
    <property type="entry name" value="KRAB"/>
</dbReference>
<dbReference type="InterPro" id="IPR036236">
    <property type="entry name" value="Znf_C2H2_sf"/>
</dbReference>
<protein>
    <submittedName>
        <fullName evidence="9">Uncharacterized protein</fullName>
    </submittedName>
</protein>
<keyword evidence="2" id="KW-0479">Metal-binding</keyword>
<evidence type="ECO:0000259" key="7">
    <source>
        <dbReference type="PROSITE" id="PS50157"/>
    </source>
</evidence>
<feature type="domain" description="C2H2-type" evidence="7">
    <location>
        <begin position="398"/>
        <end position="425"/>
    </location>
</feature>
<dbReference type="FunFam" id="3.30.160.60:FF:000358">
    <property type="entry name" value="zinc finger protein 24"/>
    <property type="match status" value="1"/>
</dbReference>
<dbReference type="InterPro" id="IPR050758">
    <property type="entry name" value="Znf_C2H2-type"/>
</dbReference>
<keyword evidence="4 6" id="KW-0863">Zinc-finger</keyword>
<dbReference type="SUPFAM" id="SSF109640">
    <property type="entry name" value="KRAB domain (Kruppel-associated box)"/>
    <property type="match status" value="1"/>
</dbReference>
<comment type="similarity">
    <text evidence="1">Belongs to the krueppel C2H2-type zinc-finger protein family.</text>
</comment>
<keyword evidence="5" id="KW-0862">Zinc</keyword>
<evidence type="ECO:0000259" key="8">
    <source>
        <dbReference type="PROSITE" id="PS50805"/>
    </source>
</evidence>
<feature type="domain" description="KRAB" evidence="8">
    <location>
        <begin position="11"/>
        <end position="82"/>
    </location>
</feature>
<dbReference type="FunFam" id="3.30.160.60:FF:000309">
    <property type="entry name" value="zinc finger X-chromosomal protein-like"/>
    <property type="match status" value="1"/>
</dbReference>
<feature type="domain" description="C2H2-type" evidence="7">
    <location>
        <begin position="342"/>
        <end position="369"/>
    </location>
</feature>
<dbReference type="CDD" id="cd07765">
    <property type="entry name" value="KRAB_A-box"/>
    <property type="match status" value="1"/>
</dbReference>
<dbReference type="InterPro" id="IPR013087">
    <property type="entry name" value="Znf_C2H2_type"/>
</dbReference>
<dbReference type="GO" id="GO:0008270">
    <property type="term" value="F:zinc ion binding"/>
    <property type="evidence" value="ECO:0007669"/>
    <property type="project" value="UniProtKB-KW"/>
</dbReference>
<evidence type="ECO:0000313" key="10">
    <source>
        <dbReference type="Proteomes" id="UP001066276"/>
    </source>
</evidence>
<evidence type="ECO:0000256" key="2">
    <source>
        <dbReference type="ARBA" id="ARBA00022723"/>
    </source>
</evidence>
<dbReference type="Pfam" id="PF00096">
    <property type="entry name" value="zf-C2H2"/>
    <property type="match status" value="4"/>
</dbReference>
<dbReference type="SMART" id="SM00349">
    <property type="entry name" value="KRAB"/>
    <property type="match status" value="1"/>
</dbReference>
<comment type="caution">
    <text evidence="9">The sequence shown here is derived from an EMBL/GenBank/DDBJ whole genome shotgun (WGS) entry which is preliminary data.</text>
</comment>
<dbReference type="GO" id="GO:0005634">
    <property type="term" value="C:nucleus"/>
    <property type="evidence" value="ECO:0007669"/>
    <property type="project" value="UniProtKB-ARBA"/>
</dbReference>
<dbReference type="PROSITE" id="PS50157">
    <property type="entry name" value="ZINC_FINGER_C2H2_2"/>
    <property type="match status" value="5"/>
</dbReference>
<proteinExistence type="inferred from homology"/>
<dbReference type="SMART" id="SM00355">
    <property type="entry name" value="ZnF_C2H2"/>
    <property type="match status" value="5"/>
</dbReference>
<dbReference type="FunFam" id="3.30.160.60:FF:001119">
    <property type="entry name" value="zinc finger protein 408"/>
    <property type="match status" value="1"/>
</dbReference>
<dbReference type="EMBL" id="JANPWB010000011">
    <property type="protein sequence ID" value="KAJ1121730.1"/>
    <property type="molecule type" value="Genomic_DNA"/>
</dbReference>
<name>A0AAV7P956_PLEWA</name>
<dbReference type="PANTHER" id="PTHR23234">
    <property type="entry name" value="ZNF44 PROTEIN"/>
    <property type="match status" value="1"/>
</dbReference>
<dbReference type="PANTHER" id="PTHR23234:SF10">
    <property type="entry name" value="RIKEN CDNA 6720489N17 GENE-RELATED"/>
    <property type="match status" value="1"/>
</dbReference>
<keyword evidence="3" id="KW-0677">Repeat</keyword>
<dbReference type="PROSITE" id="PS00028">
    <property type="entry name" value="ZINC_FINGER_C2H2_1"/>
    <property type="match status" value="5"/>
</dbReference>
<dbReference type="Proteomes" id="UP001066276">
    <property type="component" value="Chromosome 7"/>
</dbReference>
<dbReference type="Gene3D" id="6.10.140.140">
    <property type="match status" value="1"/>
</dbReference>
<feature type="domain" description="C2H2-type" evidence="7">
    <location>
        <begin position="314"/>
        <end position="341"/>
    </location>
</feature>
<accession>A0AAV7P956</accession>
<evidence type="ECO:0000256" key="6">
    <source>
        <dbReference type="PROSITE-ProRule" id="PRU00042"/>
    </source>
</evidence>
<dbReference type="InterPro" id="IPR036051">
    <property type="entry name" value="KRAB_dom_sf"/>
</dbReference>